<evidence type="ECO:0000313" key="2">
    <source>
        <dbReference type="EMBL" id="ALY09919.1"/>
    </source>
</evidence>
<keyword evidence="3" id="KW-1185">Reference proteome</keyword>
<feature type="region of interest" description="Disordered" evidence="1">
    <location>
        <begin position="15"/>
        <end position="55"/>
    </location>
</feature>
<dbReference type="RefSeq" id="YP_009616649.1">
    <property type="nucleotide sequence ID" value="NC_042053.1"/>
</dbReference>
<sequence length="55" mass="6380">MPRVELIRDHRGHIAGHVATVTKEEQEEADKRAAELKASQNTDGDYDPYDDWIDW</sequence>
<dbReference type="GeneID" id="40093147"/>
<dbReference type="OrthoDB" id="39619at10239"/>
<feature type="compositionally biased region" description="Acidic residues" evidence="1">
    <location>
        <begin position="44"/>
        <end position="55"/>
    </location>
</feature>
<organism evidence="2 3">
    <name type="scientific">Arthrobacter phage PrincessTrina</name>
    <dbReference type="NCBI Taxonomy" id="1772328"/>
    <lineage>
        <taxon>Viruses</taxon>
        <taxon>Duplodnaviria</taxon>
        <taxon>Heunggongvirae</taxon>
        <taxon>Uroviricota</taxon>
        <taxon>Caudoviricetes</taxon>
        <taxon>Klausavirus</taxon>
        <taxon>Klausavirus princesstrina</taxon>
    </lineage>
</organism>
<evidence type="ECO:0000256" key="1">
    <source>
        <dbReference type="SAM" id="MobiDB-lite"/>
    </source>
</evidence>
<protein>
    <submittedName>
        <fullName evidence="2">Uncharacterized protein</fullName>
    </submittedName>
</protein>
<gene>
    <name evidence="2" type="primary">75</name>
    <name evidence="2" type="ORF">PRINCESSTRINA_75</name>
</gene>
<accession>A0A0U4IN94</accession>
<evidence type="ECO:0000313" key="3">
    <source>
        <dbReference type="Proteomes" id="UP000229287"/>
    </source>
</evidence>
<reference evidence="2 3" key="1">
    <citation type="submission" date="2015-11" db="EMBL/GenBank/DDBJ databases">
        <authorList>
            <person name="Terry K."/>
            <person name="Dunbar D."/>
            <person name="Bradley K.W."/>
            <person name="Asai D.J."/>
            <person name="Bowman C.A."/>
            <person name="Russell D.A."/>
            <person name="Pope W.H."/>
            <person name="Jacobs-Sera D."/>
            <person name="Hendrix R.W."/>
            <person name="Hatfull G.F."/>
        </authorList>
    </citation>
    <scope>NUCLEOTIDE SEQUENCE [LARGE SCALE GENOMIC DNA]</scope>
</reference>
<dbReference type="EMBL" id="KU160660">
    <property type="protein sequence ID" value="ALY09919.1"/>
    <property type="molecule type" value="Genomic_DNA"/>
</dbReference>
<name>A0A0U4IN94_9CAUD</name>
<dbReference type="KEGG" id="vg:40093147"/>
<proteinExistence type="predicted"/>
<dbReference type="Proteomes" id="UP000229287">
    <property type="component" value="Segment"/>
</dbReference>